<keyword evidence="3" id="KW-0238">DNA-binding</keyword>
<sequence length="122" mass="12992">MAAANVVVAEDDAGIRDLVGVTLESAGHTVESFGAGDDCWERLETGDPPDLVILDVSMPGLDGAGVLDRIRSDTRLCSLPVVFLSGHDRDSDIVSDIEGRIEDYVHKPFSPGDLNDCVARLV</sequence>
<dbReference type="eggNOG" id="arCOG02595">
    <property type="taxonomic scope" value="Archaea"/>
</dbReference>
<dbReference type="GO" id="GO:0000156">
    <property type="term" value="F:phosphorelay response regulator activity"/>
    <property type="evidence" value="ECO:0007669"/>
    <property type="project" value="TreeGrafter"/>
</dbReference>
<dbReference type="RefSeq" id="WP_015410046.1">
    <property type="nucleotide sequence ID" value="NC_020388.1"/>
</dbReference>
<dbReference type="GeneID" id="14651734"/>
<accession>M1XSI7</accession>
<dbReference type="AlphaFoldDB" id="M1XSI7"/>
<evidence type="ECO:0000313" key="7">
    <source>
        <dbReference type="Proteomes" id="UP000011867"/>
    </source>
</evidence>
<dbReference type="GO" id="GO:0006355">
    <property type="term" value="P:regulation of DNA-templated transcription"/>
    <property type="evidence" value="ECO:0007669"/>
    <property type="project" value="TreeGrafter"/>
</dbReference>
<dbReference type="Proteomes" id="UP000011867">
    <property type="component" value="Chromosome"/>
</dbReference>
<organism evidence="6 7">
    <name type="scientific">Natronomonas moolapensis (strain DSM 18674 / CECT 7526 / JCM 14361 / 8.8.11)</name>
    <dbReference type="NCBI Taxonomy" id="268739"/>
    <lineage>
        <taxon>Archaea</taxon>
        <taxon>Methanobacteriati</taxon>
        <taxon>Methanobacteriota</taxon>
        <taxon>Stenosarchaea group</taxon>
        <taxon>Halobacteria</taxon>
        <taxon>Halobacteriales</taxon>
        <taxon>Natronomonadaceae</taxon>
        <taxon>Natronomonas</taxon>
    </lineage>
</organism>
<evidence type="ECO:0000313" key="6">
    <source>
        <dbReference type="EMBL" id="CCQ37300.1"/>
    </source>
</evidence>
<keyword evidence="1 4" id="KW-0597">Phosphoprotein</keyword>
<reference evidence="6 7" key="1">
    <citation type="journal article" date="2013" name="Genome Announc.">
        <title>Genome of the haloarchaeon Natronomonas moolapensis, a neutrophilic member of a previously haloalkaliphilic genus.</title>
        <authorList>
            <person name="Dyall-Smith M.L."/>
            <person name="Pfeiffer F."/>
            <person name="Oberwinkler T."/>
            <person name="Klee K."/>
            <person name="Rampp M."/>
            <person name="Palm P."/>
            <person name="Gross K."/>
            <person name="Schuster S.C."/>
            <person name="Oesterhelt D."/>
        </authorList>
    </citation>
    <scope>NUCLEOTIDE SEQUENCE [LARGE SCALE GENOMIC DNA]</scope>
    <source>
        <strain evidence="7">DSM 18674 / JCM 14361 / 8.8.11</strain>
    </source>
</reference>
<dbReference type="OrthoDB" id="9652at2157"/>
<evidence type="ECO:0000256" key="3">
    <source>
        <dbReference type="ARBA" id="ARBA00023125"/>
    </source>
</evidence>
<gene>
    <name evidence="6" type="ordered locus">Nmlp_3163</name>
</gene>
<proteinExistence type="predicted"/>
<dbReference type="HOGENOM" id="CLU_000445_69_17_2"/>
<dbReference type="InterPro" id="IPR011006">
    <property type="entry name" value="CheY-like_superfamily"/>
</dbReference>
<evidence type="ECO:0000256" key="4">
    <source>
        <dbReference type="PROSITE-ProRule" id="PRU00169"/>
    </source>
</evidence>
<dbReference type="PROSITE" id="PS50110">
    <property type="entry name" value="RESPONSE_REGULATORY"/>
    <property type="match status" value="1"/>
</dbReference>
<evidence type="ECO:0000256" key="1">
    <source>
        <dbReference type="ARBA" id="ARBA00022553"/>
    </source>
</evidence>
<dbReference type="Gene3D" id="3.40.50.2300">
    <property type="match status" value="1"/>
</dbReference>
<dbReference type="GO" id="GO:0000976">
    <property type="term" value="F:transcription cis-regulatory region binding"/>
    <property type="evidence" value="ECO:0007669"/>
    <property type="project" value="TreeGrafter"/>
</dbReference>
<evidence type="ECO:0000259" key="5">
    <source>
        <dbReference type="PROSITE" id="PS50110"/>
    </source>
</evidence>
<dbReference type="InterPro" id="IPR039420">
    <property type="entry name" value="WalR-like"/>
</dbReference>
<keyword evidence="2" id="KW-0902">Two-component regulatory system</keyword>
<keyword evidence="7" id="KW-1185">Reference proteome</keyword>
<evidence type="ECO:0000256" key="2">
    <source>
        <dbReference type="ARBA" id="ARBA00023012"/>
    </source>
</evidence>
<dbReference type="InterPro" id="IPR001789">
    <property type="entry name" value="Sig_transdc_resp-reg_receiver"/>
</dbReference>
<dbReference type="SUPFAM" id="SSF52172">
    <property type="entry name" value="CheY-like"/>
    <property type="match status" value="1"/>
</dbReference>
<dbReference type="STRING" id="268739.Nmlp_3163"/>
<feature type="modified residue" description="4-aspartylphosphate" evidence="4">
    <location>
        <position position="55"/>
    </location>
</feature>
<protein>
    <submittedName>
        <fullName evidence="6">Receiver box response regulator</fullName>
    </submittedName>
</protein>
<dbReference type="GO" id="GO:0032993">
    <property type="term" value="C:protein-DNA complex"/>
    <property type="evidence" value="ECO:0007669"/>
    <property type="project" value="TreeGrafter"/>
</dbReference>
<name>M1XSI7_NATM8</name>
<dbReference type="PANTHER" id="PTHR48111">
    <property type="entry name" value="REGULATOR OF RPOS"/>
    <property type="match status" value="1"/>
</dbReference>
<dbReference type="EMBL" id="HF582854">
    <property type="protein sequence ID" value="CCQ37300.1"/>
    <property type="molecule type" value="Genomic_DNA"/>
</dbReference>
<dbReference type="KEGG" id="nmo:Nmlp_3163"/>
<feature type="domain" description="Response regulatory" evidence="5">
    <location>
        <begin position="5"/>
        <end position="122"/>
    </location>
</feature>
<dbReference type="PANTHER" id="PTHR48111:SF40">
    <property type="entry name" value="PHOSPHATE REGULON TRANSCRIPTIONAL REGULATORY PROTEIN PHOB"/>
    <property type="match status" value="1"/>
</dbReference>
<dbReference type="SMART" id="SM00448">
    <property type="entry name" value="REC"/>
    <property type="match status" value="1"/>
</dbReference>
<dbReference type="GO" id="GO:0005829">
    <property type="term" value="C:cytosol"/>
    <property type="evidence" value="ECO:0007669"/>
    <property type="project" value="TreeGrafter"/>
</dbReference>
<dbReference type="Pfam" id="PF00072">
    <property type="entry name" value="Response_reg"/>
    <property type="match status" value="1"/>
</dbReference>